<evidence type="ECO:0000313" key="8">
    <source>
        <dbReference type="Proteomes" id="UP000639396"/>
    </source>
</evidence>
<dbReference type="RefSeq" id="WP_190927056.1">
    <property type="nucleotide sequence ID" value="NZ_JACXJA010000010.1"/>
</dbReference>
<dbReference type="CDD" id="cd17536">
    <property type="entry name" value="REC_YesN-like"/>
    <property type="match status" value="1"/>
</dbReference>
<evidence type="ECO:0000256" key="3">
    <source>
        <dbReference type="ARBA" id="ARBA00023163"/>
    </source>
</evidence>
<proteinExistence type="predicted"/>
<evidence type="ECO:0000259" key="6">
    <source>
        <dbReference type="PROSITE" id="PS50110"/>
    </source>
</evidence>
<dbReference type="Pfam" id="PF12833">
    <property type="entry name" value="HTH_18"/>
    <property type="match status" value="1"/>
</dbReference>
<evidence type="ECO:0000256" key="4">
    <source>
        <dbReference type="PROSITE-ProRule" id="PRU00169"/>
    </source>
</evidence>
<dbReference type="GO" id="GO:0000160">
    <property type="term" value="P:phosphorelay signal transduction system"/>
    <property type="evidence" value="ECO:0007669"/>
    <property type="project" value="InterPro"/>
</dbReference>
<dbReference type="SMART" id="SM00342">
    <property type="entry name" value="HTH_ARAC"/>
    <property type="match status" value="1"/>
</dbReference>
<keyword evidence="4" id="KW-0597">Phosphoprotein</keyword>
<organism evidence="7 8">
    <name type="scientific">Paenibacillus oceani</name>
    <dbReference type="NCBI Taxonomy" id="2772510"/>
    <lineage>
        <taxon>Bacteria</taxon>
        <taxon>Bacillati</taxon>
        <taxon>Bacillota</taxon>
        <taxon>Bacilli</taxon>
        <taxon>Bacillales</taxon>
        <taxon>Paenibacillaceae</taxon>
        <taxon>Paenibacillus</taxon>
    </lineage>
</organism>
<accession>A0A927C6K0</accession>
<feature type="modified residue" description="4-aspartylphosphate" evidence="4">
    <location>
        <position position="55"/>
    </location>
</feature>
<dbReference type="PROSITE" id="PS01124">
    <property type="entry name" value="HTH_ARAC_FAMILY_2"/>
    <property type="match status" value="1"/>
</dbReference>
<keyword evidence="1" id="KW-0805">Transcription regulation</keyword>
<keyword evidence="2" id="KW-0238">DNA-binding</keyword>
<dbReference type="Gene3D" id="3.40.50.2300">
    <property type="match status" value="1"/>
</dbReference>
<dbReference type="Pfam" id="PF00072">
    <property type="entry name" value="Response_reg"/>
    <property type="match status" value="1"/>
</dbReference>
<dbReference type="PANTHER" id="PTHR43280:SF2">
    <property type="entry name" value="HTH-TYPE TRANSCRIPTIONAL REGULATOR EXSA"/>
    <property type="match status" value="1"/>
</dbReference>
<gene>
    <name evidence="7" type="ORF">IDH45_09945</name>
</gene>
<dbReference type="PROSITE" id="PS50110">
    <property type="entry name" value="RESPONSE_REGULATORY"/>
    <property type="match status" value="1"/>
</dbReference>
<dbReference type="InterPro" id="IPR009057">
    <property type="entry name" value="Homeodomain-like_sf"/>
</dbReference>
<keyword evidence="3" id="KW-0804">Transcription</keyword>
<dbReference type="SUPFAM" id="SSF52172">
    <property type="entry name" value="CheY-like"/>
    <property type="match status" value="1"/>
</dbReference>
<dbReference type="Proteomes" id="UP000639396">
    <property type="component" value="Unassembled WGS sequence"/>
</dbReference>
<feature type="domain" description="Response regulatory" evidence="6">
    <location>
        <begin position="3"/>
        <end position="120"/>
    </location>
</feature>
<reference evidence="7" key="1">
    <citation type="submission" date="2020-09" db="EMBL/GenBank/DDBJ databases">
        <title>A novel bacterium of genus Paenibacillus, isolated from South China Sea.</title>
        <authorList>
            <person name="Huang H."/>
            <person name="Mo K."/>
            <person name="Hu Y."/>
        </authorList>
    </citation>
    <scope>NUCLEOTIDE SEQUENCE</scope>
    <source>
        <strain evidence="7">IB182363</strain>
    </source>
</reference>
<name>A0A927C6K0_9BACL</name>
<evidence type="ECO:0000313" key="7">
    <source>
        <dbReference type="EMBL" id="MBD2862304.1"/>
    </source>
</evidence>
<evidence type="ECO:0000256" key="1">
    <source>
        <dbReference type="ARBA" id="ARBA00023015"/>
    </source>
</evidence>
<dbReference type="Gene3D" id="1.10.10.60">
    <property type="entry name" value="Homeodomain-like"/>
    <property type="match status" value="2"/>
</dbReference>
<dbReference type="PRINTS" id="PR00032">
    <property type="entry name" value="HTHARAC"/>
</dbReference>
<comment type="caution">
    <text evidence="7">The sequence shown here is derived from an EMBL/GenBank/DDBJ whole genome shotgun (WGS) entry which is preliminary data.</text>
</comment>
<dbReference type="InterPro" id="IPR018060">
    <property type="entry name" value="HTH_AraC"/>
</dbReference>
<dbReference type="GO" id="GO:0043565">
    <property type="term" value="F:sequence-specific DNA binding"/>
    <property type="evidence" value="ECO:0007669"/>
    <property type="project" value="InterPro"/>
</dbReference>
<dbReference type="InterPro" id="IPR011006">
    <property type="entry name" value="CheY-like_superfamily"/>
</dbReference>
<dbReference type="SUPFAM" id="SSF46689">
    <property type="entry name" value="Homeodomain-like"/>
    <property type="match status" value="2"/>
</dbReference>
<dbReference type="SMART" id="SM00448">
    <property type="entry name" value="REC"/>
    <property type="match status" value="1"/>
</dbReference>
<keyword evidence="8" id="KW-1185">Reference proteome</keyword>
<evidence type="ECO:0000259" key="5">
    <source>
        <dbReference type="PROSITE" id="PS01124"/>
    </source>
</evidence>
<dbReference type="AlphaFoldDB" id="A0A927C6K0"/>
<dbReference type="EMBL" id="JACXJA010000010">
    <property type="protein sequence ID" value="MBD2862304.1"/>
    <property type="molecule type" value="Genomic_DNA"/>
</dbReference>
<dbReference type="GO" id="GO:0003700">
    <property type="term" value="F:DNA-binding transcription factor activity"/>
    <property type="evidence" value="ECO:0007669"/>
    <property type="project" value="InterPro"/>
</dbReference>
<protein>
    <submittedName>
        <fullName evidence="7">Response regulator</fullName>
    </submittedName>
</protein>
<dbReference type="InterPro" id="IPR001789">
    <property type="entry name" value="Sig_transdc_resp-reg_receiver"/>
</dbReference>
<feature type="domain" description="HTH araC/xylS-type" evidence="5">
    <location>
        <begin position="158"/>
        <end position="256"/>
    </location>
</feature>
<dbReference type="InterPro" id="IPR020449">
    <property type="entry name" value="Tscrpt_reg_AraC-type_HTH"/>
</dbReference>
<sequence>MYRVILADDEKWIAESLIGSVDWKEQGFEIVAIASNGAEAMRLIGEMKPDVAFLDIRMPGMTGLEVVQMLRDTGSEVECVMASGYAEFEYAQQALRYGAAGYCLKPFQAEEIAGILSEVKVRIEKGKQLRSHLQEQERPEEAALDLDLAKVRGEETFTRIVQYVKEHFREPISLPDIAGRFYMHPNYVSQLFKKEMNMSFTKFLADIRMEYAGELLRTTSLSVGDIAELSGYNDYFYFARFFKKYTGVTPTEYRNRF</sequence>
<evidence type="ECO:0000256" key="2">
    <source>
        <dbReference type="ARBA" id="ARBA00023125"/>
    </source>
</evidence>
<dbReference type="PANTHER" id="PTHR43280">
    <property type="entry name" value="ARAC-FAMILY TRANSCRIPTIONAL REGULATOR"/>
    <property type="match status" value="1"/>
</dbReference>